<evidence type="ECO:0000256" key="1">
    <source>
        <dbReference type="SAM" id="MobiDB-lite"/>
    </source>
</evidence>
<feature type="region of interest" description="Disordered" evidence="1">
    <location>
        <begin position="131"/>
        <end position="154"/>
    </location>
</feature>
<evidence type="ECO:0000313" key="3">
    <source>
        <dbReference type="WBParaSite" id="ACRNAN_Path_651.g2442.t1"/>
    </source>
</evidence>
<dbReference type="Proteomes" id="UP000887540">
    <property type="component" value="Unplaced"/>
</dbReference>
<reference evidence="3" key="1">
    <citation type="submission" date="2022-11" db="UniProtKB">
        <authorList>
            <consortium name="WormBaseParasite"/>
        </authorList>
    </citation>
    <scope>IDENTIFICATION</scope>
</reference>
<name>A0A914C9G1_9BILA</name>
<accession>A0A914C9G1</accession>
<proteinExistence type="predicted"/>
<dbReference type="AlphaFoldDB" id="A0A914C9G1"/>
<sequence length="464" mass="52937">MESKIERCSRAELNFENFSSVKATITKYNINERSSASSDQAHPFRGDLNRVRSAFTQSSRGGFVTASNGEPVAQPPTRISSHSTAKRGFGNQDTGSKSVNTLLSAIMDKVGVKNEKEQVGFRNSMRSVQEESAHGFWDEENTTLPPQKNKPEEKEPMLITKQETEIRKKFSKYLNANFADLKTKQERIFAYLLGHHKAPNTPLIVEKSLRVHLMIRIFQSKDHQILRMLANESTEIAVLDACKNNPEMEITAISQLLTAHIWTTIRANNTAAILVLCSEADLEAIEWSLKICAYPDYKANPLVLFSVEKDSRNETLLECYIFNKYKKECGLELKQSMQAIDFMINEVYDKSQRLFFSTAENWLGYYADPNQDLLDSITHVVVADAVELNYMNLLEIVDKLPNLSQMVLAAKPSKSDLQEKKDLDKSAYAKMKELRTVPFYELQPIQNGLWDFEVYFGSYEHVWP</sequence>
<organism evidence="2 3">
    <name type="scientific">Acrobeloides nanus</name>
    <dbReference type="NCBI Taxonomy" id="290746"/>
    <lineage>
        <taxon>Eukaryota</taxon>
        <taxon>Metazoa</taxon>
        <taxon>Ecdysozoa</taxon>
        <taxon>Nematoda</taxon>
        <taxon>Chromadorea</taxon>
        <taxon>Rhabditida</taxon>
        <taxon>Tylenchina</taxon>
        <taxon>Cephalobomorpha</taxon>
        <taxon>Cephaloboidea</taxon>
        <taxon>Cephalobidae</taxon>
        <taxon>Acrobeloides</taxon>
    </lineage>
</organism>
<protein>
    <submittedName>
        <fullName evidence="3">Uncharacterized protein</fullName>
    </submittedName>
</protein>
<feature type="region of interest" description="Disordered" evidence="1">
    <location>
        <begin position="61"/>
        <end position="95"/>
    </location>
</feature>
<evidence type="ECO:0000313" key="2">
    <source>
        <dbReference type="Proteomes" id="UP000887540"/>
    </source>
</evidence>
<dbReference type="WBParaSite" id="ACRNAN_Path_651.g2442.t1">
    <property type="protein sequence ID" value="ACRNAN_Path_651.g2442.t1"/>
    <property type="gene ID" value="ACRNAN_Path_651.g2442"/>
</dbReference>
<keyword evidence="2" id="KW-1185">Reference proteome</keyword>